<evidence type="ECO:0000313" key="1">
    <source>
        <dbReference type="EMBL" id="UPK95233.1"/>
    </source>
</evidence>
<protein>
    <submittedName>
        <fullName evidence="1">Uncharacterized protein</fullName>
    </submittedName>
</protein>
<keyword evidence="2" id="KW-1185">Reference proteome</keyword>
<reference evidence="1" key="1">
    <citation type="submission" date="2021-11" db="EMBL/GenBank/DDBJ databases">
        <title>Fusarium solani-melongenae Genome sequencing and assembly.</title>
        <authorList>
            <person name="Xie S."/>
            <person name="Huang L."/>
            <person name="Zhang X."/>
        </authorList>
    </citation>
    <scope>NUCLEOTIDE SEQUENCE</scope>
    <source>
        <strain evidence="1">CRI 24-3</strain>
    </source>
</reference>
<dbReference type="Proteomes" id="UP000830768">
    <property type="component" value="Chromosome 5"/>
</dbReference>
<accession>A0ACD3Z2D6</accession>
<sequence>MDPPDRPKMQSSRKRRQPKAKGHQDALDCSEPDPATRRRLRNRLSQRQFRERRLLYIKELEERSKLSTQTESDRNKALAQETADLKKEMLRIRSQVLKLSVSLNAIGSEVGKFLDKDGHVVSDEGREVTGRPSPTDSNSEQATPPPPTVVGMQMVEAPEEETYADPDGNDGSNGYSGADAGDSVSGLAASEWPAEASTLLQEDDAAADSNEPNMQEDNGGRCMDTQDCGVLVPEQHDCLDFLPGPLEADLGHDELTSILLDLVPGNRQHVLPPDLRLPGDTPFANWDPAPNADLEEWMMSMFPPPQDAWPNAPQEESTGGSRQQARGETPRKKTPHAHIQMQSRLSEHMETLEQYVRCKLDAAPEKISRQVLYQWCRGILTLMTEHAWPSTYPVWFKSQVPEILAPIIAWRLCPTAEAHRFLAPCHRPTELQLTIPHSPIIDWVVYAPLRDRILLCYNGNVALDRLICEYLNSHVIEVEDVSQIIPNAPPEKGYFGVWNVYKGIYTSSEGGPDYSNLPVDINPFEVSLEAGDFSMQQGLGSVTCGSQLPRSAPFTCSPASSLAYARGRRQSPASDTSGPLNVVKILTTPELALRLSHDVRLYAAKSWRVDRSFFRAWPELKFDGYEKIIAQGRSYRIYTEPPEAPTQMTEATAKLYHDALEGIAQVVM</sequence>
<gene>
    <name evidence="1" type="ORF">LCI18_006168</name>
</gene>
<proteinExistence type="predicted"/>
<evidence type="ECO:0000313" key="2">
    <source>
        <dbReference type="Proteomes" id="UP000830768"/>
    </source>
</evidence>
<organism evidence="1 2">
    <name type="scientific">Fusarium solani subsp. cucurbitae</name>
    <name type="common">Neocosmosporum cucurbitae</name>
    <dbReference type="NCBI Taxonomy" id="2747967"/>
    <lineage>
        <taxon>Eukaryota</taxon>
        <taxon>Fungi</taxon>
        <taxon>Dikarya</taxon>
        <taxon>Ascomycota</taxon>
        <taxon>Pezizomycotina</taxon>
        <taxon>Sordariomycetes</taxon>
        <taxon>Hypocreomycetidae</taxon>
        <taxon>Hypocreales</taxon>
        <taxon>Nectriaceae</taxon>
        <taxon>Fusarium</taxon>
        <taxon>Fusarium solani species complex</taxon>
    </lineage>
</organism>
<dbReference type="EMBL" id="CP090034">
    <property type="protein sequence ID" value="UPK95233.1"/>
    <property type="molecule type" value="Genomic_DNA"/>
</dbReference>
<name>A0ACD3Z2D6_FUSSC</name>